<accession>A0ABC8TGH0</accession>
<keyword evidence="1" id="KW-0479">Metal-binding</keyword>
<dbReference type="Pfam" id="PF13639">
    <property type="entry name" value="zf-RING_2"/>
    <property type="match status" value="1"/>
</dbReference>
<dbReference type="InterPro" id="IPR013083">
    <property type="entry name" value="Znf_RING/FYVE/PHD"/>
</dbReference>
<dbReference type="Proteomes" id="UP001642360">
    <property type="component" value="Unassembled WGS sequence"/>
</dbReference>
<name>A0ABC8TGH0_9AQUA</name>
<dbReference type="GO" id="GO:0008270">
    <property type="term" value="F:zinc ion binding"/>
    <property type="evidence" value="ECO:0007669"/>
    <property type="project" value="UniProtKB-KW"/>
</dbReference>
<feature type="domain" description="RING-type" evidence="3">
    <location>
        <begin position="61"/>
        <end position="103"/>
    </location>
</feature>
<dbReference type="SMART" id="SM00184">
    <property type="entry name" value="RING"/>
    <property type="match status" value="1"/>
</dbReference>
<evidence type="ECO:0000313" key="5">
    <source>
        <dbReference type="Proteomes" id="UP001642360"/>
    </source>
</evidence>
<dbReference type="PANTHER" id="PTHR47662:SF1">
    <property type="entry name" value="RING-TYPE DOMAIN-CONTAINING PROTEIN"/>
    <property type="match status" value="1"/>
</dbReference>
<keyword evidence="1" id="KW-0862">Zinc</keyword>
<dbReference type="SUPFAM" id="SSF57850">
    <property type="entry name" value="RING/U-box"/>
    <property type="match status" value="1"/>
</dbReference>
<feature type="chain" id="PRO_5044826387" description="RING-type domain-containing protein" evidence="2">
    <location>
        <begin position="20"/>
        <end position="151"/>
    </location>
</feature>
<comment type="caution">
    <text evidence="4">The sequence shown here is derived from an EMBL/GenBank/DDBJ whole genome shotgun (WGS) entry which is preliminary data.</text>
</comment>
<dbReference type="AlphaFoldDB" id="A0ABC8TGH0"/>
<sequence length="151" mass="17743">MAIVFSTILLLELVILVRSITRCVSNSHSRPITTTQYLELIYKKNPASRYKTSVRLESLECAVCLSVIEEEEEIRKLKCKHTFHKDCLDTWLRQDVATCPLCRKNLLPEDIMVRYRRRQNQEEYDGIGIGEEMRMLLSVLHGNYSRRLFGY</sequence>
<evidence type="ECO:0000256" key="1">
    <source>
        <dbReference type="PROSITE-ProRule" id="PRU00175"/>
    </source>
</evidence>
<protein>
    <recommendedName>
        <fullName evidence="3">RING-type domain-containing protein</fullName>
    </recommendedName>
</protein>
<keyword evidence="5" id="KW-1185">Reference proteome</keyword>
<evidence type="ECO:0000256" key="2">
    <source>
        <dbReference type="SAM" id="SignalP"/>
    </source>
</evidence>
<feature type="signal peptide" evidence="2">
    <location>
        <begin position="1"/>
        <end position="19"/>
    </location>
</feature>
<dbReference type="PROSITE" id="PS50089">
    <property type="entry name" value="ZF_RING_2"/>
    <property type="match status" value="1"/>
</dbReference>
<keyword evidence="2" id="KW-0732">Signal</keyword>
<gene>
    <name evidence="4" type="ORF">ILEXP_LOCUS36199</name>
</gene>
<dbReference type="EMBL" id="CAUOFW020004724">
    <property type="protein sequence ID" value="CAK9166951.1"/>
    <property type="molecule type" value="Genomic_DNA"/>
</dbReference>
<organism evidence="4 5">
    <name type="scientific">Ilex paraguariensis</name>
    <name type="common">yerba mate</name>
    <dbReference type="NCBI Taxonomy" id="185542"/>
    <lineage>
        <taxon>Eukaryota</taxon>
        <taxon>Viridiplantae</taxon>
        <taxon>Streptophyta</taxon>
        <taxon>Embryophyta</taxon>
        <taxon>Tracheophyta</taxon>
        <taxon>Spermatophyta</taxon>
        <taxon>Magnoliopsida</taxon>
        <taxon>eudicotyledons</taxon>
        <taxon>Gunneridae</taxon>
        <taxon>Pentapetalae</taxon>
        <taxon>asterids</taxon>
        <taxon>campanulids</taxon>
        <taxon>Aquifoliales</taxon>
        <taxon>Aquifoliaceae</taxon>
        <taxon>Ilex</taxon>
    </lineage>
</organism>
<dbReference type="Gene3D" id="3.30.40.10">
    <property type="entry name" value="Zinc/RING finger domain, C3HC4 (zinc finger)"/>
    <property type="match status" value="1"/>
</dbReference>
<keyword evidence="1" id="KW-0863">Zinc-finger</keyword>
<reference evidence="4 5" key="1">
    <citation type="submission" date="2024-02" db="EMBL/GenBank/DDBJ databases">
        <authorList>
            <person name="Vignale AGUSTIN F."/>
            <person name="Sosa J E."/>
            <person name="Modenutti C."/>
        </authorList>
    </citation>
    <scope>NUCLEOTIDE SEQUENCE [LARGE SCALE GENOMIC DNA]</scope>
</reference>
<proteinExistence type="predicted"/>
<dbReference type="PANTHER" id="PTHR47662">
    <property type="entry name" value="RING-TYPE DOMAIN-CONTAINING PROTEIN"/>
    <property type="match status" value="1"/>
</dbReference>
<dbReference type="InterPro" id="IPR001841">
    <property type="entry name" value="Znf_RING"/>
</dbReference>
<evidence type="ECO:0000259" key="3">
    <source>
        <dbReference type="PROSITE" id="PS50089"/>
    </source>
</evidence>
<evidence type="ECO:0000313" key="4">
    <source>
        <dbReference type="EMBL" id="CAK9166951.1"/>
    </source>
</evidence>